<protein>
    <submittedName>
        <fullName evidence="1">Uncharacterized protein</fullName>
    </submittedName>
</protein>
<accession>A0AAD3SIV9</accession>
<proteinExistence type="predicted"/>
<reference evidence="1" key="1">
    <citation type="submission" date="2023-05" db="EMBL/GenBank/DDBJ databases">
        <title>Nepenthes gracilis genome sequencing.</title>
        <authorList>
            <person name="Fukushima K."/>
        </authorList>
    </citation>
    <scope>NUCLEOTIDE SEQUENCE</scope>
    <source>
        <strain evidence="1">SING2019-196</strain>
    </source>
</reference>
<gene>
    <name evidence="1" type="ORF">Nepgr_013288</name>
</gene>
<dbReference type="EMBL" id="BSYO01000011">
    <property type="protein sequence ID" value="GMH11447.1"/>
    <property type="molecule type" value="Genomic_DNA"/>
</dbReference>
<name>A0AAD3SIV9_NEPGR</name>
<evidence type="ECO:0000313" key="2">
    <source>
        <dbReference type="Proteomes" id="UP001279734"/>
    </source>
</evidence>
<dbReference type="AlphaFoldDB" id="A0AAD3SIV9"/>
<keyword evidence="2" id="KW-1185">Reference proteome</keyword>
<evidence type="ECO:0000313" key="1">
    <source>
        <dbReference type="EMBL" id="GMH11447.1"/>
    </source>
</evidence>
<sequence length="78" mass="8684">MLRRWGNALLEPSHLSTSKVELAAQARTFVELGAPEELGLPPESSSIELTTAVLIGRRVSNREVEEVRPFEGQFDNYS</sequence>
<organism evidence="1 2">
    <name type="scientific">Nepenthes gracilis</name>
    <name type="common">Slender pitcher plant</name>
    <dbReference type="NCBI Taxonomy" id="150966"/>
    <lineage>
        <taxon>Eukaryota</taxon>
        <taxon>Viridiplantae</taxon>
        <taxon>Streptophyta</taxon>
        <taxon>Embryophyta</taxon>
        <taxon>Tracheophyta</taxon>
        <taxon>Spermatophyta</taxon>
        <taxon>Magnoliopsida</taxon>
        <taxon>eudicotyledons</taxon>
        <taxon>Gunneridae</taxon>
        <taxon>Pentapetalae</taxon>
        <taxon>Caryophyllales</taxon>
        <taxon>Nepenthaceae</taxon>
        <taxon>Nepenthes</taxon>
    </lineage>
</organism>
<dbReference type="Proteomes" id="UP001279734">
    <property type="component" value="Unassembled WGS sequence"/>
</dbReference>
<comment type="caution">
    <text evidence="1">The sequence shown here is derived from an EMBL/GenBank/DDBJ whole genome shotgun (WGS) entry which is preliminary data.</text>
</comment>